<keyword evidence="2" id="KW-1185">Reference proteome</keyword>
<organism evidence="1 2">
    <name type="scientific">Pseudomonas abietaniphila</name>
    <dbReference type="NCBI Taxonomy" id="89065"/>
    <lineage>
        <taxon>Bacteria</taxon>
        <taxon>Pseudomonadati</taxon>
        <taxon>Pseudomonadota</taxon>
        <taxon>Gammaproteobacteria</taxon>
        <taxon>Pseudomonadales</taxon>
        <taxon>Pseudomonadaceae</taxon>
        <taxon>Pseudomonas</taxon>
    </lineage>
</organism>
<dbReference type="OrthoDB" id="6893818at2"/>
<evidence type="ECO:0000313" key="1">
    <source>
        <dbReference type="EMBL" id="SDG22867.1"/>
    </source>
</evidence>
<protein>
    <submittedName>
        <fullName evidence="1">Uncharacterized protein</fullName>
    </submittedName>
</protein>
<proteinExistence type="predicted"/>
<dbReference type="RefSeq" id="WP_074749792.1">
    <property type="nucleotide sequence ID" value="NZ_FNCO01000001.1"/>
</dbReference>
<reference evidence="2" key="1">
    <citation type="submission" date="2016-10" db="EMBL/GenBank/DDBJ databases">
        <authorList>
            <person name="Varghese N."/>
            <person name="Submissions S."/>
        </authorList>
    </citation>
    <scope>NUCLEOTIDE SEQUENCE [LARGE SCALE GENOMIC DNA]</scope>
    <source>
        <strain evidence="2">ATCC 700689</strain>
    </source>
</reference>
<name>A0A1G7SIH3_9PSED</name>
<sequence length="99" mass="10908">MQFVITPRRSKGVALQSVPAKRTAAILGDLTIAHRVCESLNRHSNVASLRPVYGAGALLLPELYDATVSAMAREGFTLSGIEFDGERWYAQSWWCRAAQ</sequence>
<evidence type="ECO:0000313" key="2">
    <source>
        <dbReference type="Proteomes" id="UP000182894"/>
    </source>
</evidence>
<accession>A0A1G7SIH3</accession>
<dbReference type="STRING" id="89065.SAMN05216605_101467"/>
<dbReference type="EMBL" id="FNCO01000001">
    <property type="protein sequence ID" value="SDG22867.1"/>
    <property type="molecule type" value="Genomic_DNA"/>
</dbReference>
<dbReference type="AlphaFoldDB" id="A0A1G7SIH3"/>
<dbReference type="Proteomes" id="UP000182894">
    <property type="component" value="Unassembled WGS sequence"/>
</dbReference>
<gene>
    <name evidence="1" type="ORF">SAMN05216605_101467</name>
</gene>